<feature type="compositionally biased region" description="Gly residues" evidence="1">
    <location>
        <begin position="338"/>
        <end position="352"/>
    </location>
</feature>
<proteinExistence type="predicted"/>
<evidence type="ECO:0000313" key="4">
    <source>
        <dbReference type="Proteomes" id="UP000030765"/>
    </source>
</evidence>
<organism evidence="2">
    <name type="scientific">Anopheles sinensis</name>
    <name type="common">Mosquito</name>
    <dbReference type="NCBI Taxonomy" id="74873"/>
    <lineage>
        <taxon>Eukaryota</taxon>
        <taxon>Metazoa</taxon>
        <taxon>Ecdysozoa</taxon>
        <taxon>Arthropoda</taxon>
        <taxon>Hexapoda</taxon>
        <taxon>Insecta</taxon>
        <taxon>Pterygota</taxon>
        <taxon>Neoptera</taxon>
        <taxon>Endopterygota</taxon>
        <taxon>Diptera</taxon>
        <taxon>Nematocera</taxon>
        <taxon>Culicoidea</taxon>
        <taxon>Culicidae</taxon>
        <taxon>Anophelinae</taxon>
        <taxon>Anopheles</taxon>
    </lineage>
</organism>
<feature type="region of interest" description="Disordered" evidence="1">
    <location>
        <begin position="87"/>
        <end position="106"/>
    </location>
</feature>
<feature type="region of interest" description="Disordered" evidence="1">
    <location>
        <begin position="311"/>
        <end position="375"/>
    </location>
</feature>
<feature type="region of interest" description="Disordered" evidence="1">
    <location>
        <begin position="238"/>
        <end position="282"/>
    </location>
</feature>
<dbReference type="EMBL" id="ATLV01020155">
    <property type="status" value="NOT_ANNOTATED_CDS"/>
    <property type="molecule type" value="Genomic_DNA"/>
</dbReference>
<feature type="compositionally biased region" description="Low complexity" evidence="1">
    <location>
        <begin position="20"/>
        <end position="35"/>
    </location>
</feature>
<evidence type="ECO:0000313" key="3">
    <source>
        <dbReference type="EnsemblMetazoa" id="ASIC012809-PA"/>
    </source>
</evidence>
<feature type="region of interest" description="Disordered" evidence="1">
    <location>
        <begin position="115"/>
        <end position="151"/>
    </location>
</feature>
<reference evidence="2 4" key="1">
    <citation type="journal article" date="2014" name="BMC Genomics">
        <title>Genome sequence of Anopheles sinensis provides insight into genetics basis of mosquito competence for malaria parasites.</title>
        <authorList>
            <person name="Zhou D."/>
            <person name="Zhang D."/>
            <person name="Ding G."/>
            <person name="Shi L."/>
            <person name="Hou Q."/>
            <person name="Ye Y."/>
            <person name="Xu Y."/>
            <person name="Zhou H."/>
            <person name="Xiong C."/>
            <person name="Li S."/>
            <person name="Yu J."/>
            <person name="Hong S."/>
            <person name="Yu X."/>
            <person name="Zou P."/>
            <person name="Chen C."/>
            <person name="Chang X."/>
            <person name="Wang W."/>
            <person name="Lv Y."/>
            <person name="Sun Y."/>
            <person name="Ma L."/>
            <person name="Shen B."/>
            <person name="Zhu C."/>
        </authorList>
    </citation>
    <scope>NUCLEOTIDE SEQUENCE [LARGE SCALE GENOMIC DNA]</scope>
</reference>
<name>A0A084W3V4_ANOSI</name>
<dbReference type="Proteomes" id="UP000030765">
    <property type="component" value="Unassembled WGS sequence"/>
</dbReference>
<dbReference type="OMA" id="SIRVCTS"/>
<evidence type="ECO:0000313" key="2">
    <source>
        <dbReference type="EMBL" id="KFB44898.1"/>
    </source>
</evidence>
<feature type="region of interest" description="Disordered" evidence="1">
    <location>
        <begin position="163"/>
        <end position="225"/>
    </location>
</feature>
<reference evidence="3" key="2">
    <citation type="submission" date="2020-05" db="UniProtKB">
        <authorList>
            <consortium name="EnsemblMetazoa"/>
        </authorList>
    </citation>
    <scope>IDENTIFICATION</scope>
</reference>
<sequence>MENGEFVDLFSQPWNSKFQASSSSAPSSSAASSSARNSVHHPNQGVPGDEAANGGYAAAAAAATAAAAAAAAAAMAVAPKLTTRLMQAPPNGPVPNPSPSGGYASTKHFLAHFPSAPSGKLATSGSLSGTGGRSLFTATPNPQQHNSQLGLAAAAATDLRDINLGPLRNTNSSSGGAPTTSSSSSSSSSSSTSNTNTTSTSTSSSASSCMSSGGGQHPNGGFVSRESREFPKLSHRLLQPLNPGVDQPPPQPSLGGTMQSSSAAMMRGAESQLEQMEREQQARLDQDYSTFCSTLSAVATMAAASLAMEEDDLADSTTPPPTPFSSSSLMAQAQAAGGLAGNGNGSGGGGSVEGDLGPNGELLGLNGHQHEKKTPNSIRVCTSTTMTSFVTIDKET</sequence>
<feature type="compositionally biased region" description="Low complexity" evidence="1">
    <location>
        <begin position="324"/>
        <end position="337"/>
    </location>
</feature>
<protein>
    <submittedName>
        <fullName evidence="2 3">Uncharacterized protein</fullName>
    </submittedName>
</protein>
<feature type="compositionally biased region" description="Low complexity" evidence="1">
    <location>
        <begin position="169"/>
        <end position="211"/>
    </location>
</feature>
<feature type="region of interest" description="Disordered" evidence="1">
    <location>
        <begin position="17"/>
        <end position="52"/>
    </location>
</feature>
<dbReference type="EMBL" id="KE525295">
    <property type="protein sequence ID" value="KFB44898.1"/>
    <property type="molecule type" value="Genomic_DNA"/>
</dbReference>
<gene>
    <name evidence="2" type="ORF">ZHAS_00012809</name>
</gene>
<dbReference type="EnsemblMetazoa" id="ASIC012809-RA">
    <property type="protein sequence ID" value="ASIC012809-PA"/>
    <property type="gene ID" value="ASIC012809"/>
</dbReference>
<feature type="compositionally biased region" description="Polar residues" evidence="1">
    <location>
        <begin position="138"/>
        <end position="149"/>
    </location>
</feature>
<feature type="compositionally biased region" description="Low complexity" evidence="1">
    <location>
        <begin position="353"/>
        <end position="367"/>
    </location>
</feature>
<dbReference type="AlphaFoldDB" id="A0A084W3V4"/>
<dbReference type="VEuPathDB" id="VectorBase:ASIC012809"/>
<evidence type="ECO:0000256" key="1">
    <source>
        <dbReference type="SAM" id="MobiDB-lite"/>
    </source>
</evidence>
<dbReference type="STRING" id="74873.A0A084W3V4"/>
<accession>A0A084W3V4</accession>
<feature type="compositionally biased region" description="Low complexity" evidence="1">
    <location>
        <begin position="118"/>
        <end position="137"/>
    </location>
</feature>
<feature type="compositionally biased region" description="Polar residues" evidence="1">
    <location>
        <begin position="254"/>
        <end position="263"/>
    </location>
</feature>
<keyword evidence="4" id="KW-1185">Reference proteome</keyword>